<organism evidence="1 2">
    <name type="scientific">Ancylostoma caninum</name>
    <name type="common">Dog hookworm</name>
    <dbReference type="NCBI Taxonomy" id="29170"/>
    <lineage>
        <taxon>Eukaryota</taxon>
        <taxon>Metazoa</taxon>
        <taxon>Ecdysozoa</taxon>
        <taxon>Nematoda</taxon>
        <taxon>Chromadorea</taxon>
        <taxon>Rhabditida</taxon>
        <taxon>Rhabditina</taxon>
        <taxon>Rhabditomorpha</taxon>
        <taxon>Strongyloidea</taxon>
        <taxon>Ancylostomatidae</taxon>
        <taxon>Ancylostomatinae</taxon>
        <taxon>Ancylostoma</taxon>
    </lineage>
</organism>
<accession>A0A368H5N3</accession>
<protein>
    <submittedName>
        <fullName evidence="1">Uncharacterized protein</fullName>
    </submittedName>
</protein>
<name>A0A368H5N3_ANCCA</name>
<evidence type="ECO:0000313" key="2">
    <source>
        <dbReference type="Proteomes" id="UP000252519"/>
    </source>
</evidence>
<proteinExistence type="predicted"/>
<dbReference type="EMBL" id="JOJR01000010">
    <property type="protein sequence ID" value="RCN51906.1"/>
    <property type="molecule type" value="Genomic_DNA"/>
</dbReference>
<reference evidence="1 2" key="1">
    <citation type="submission" date="2014-10" db="EMBL/GenBank/DDBJ databases">
        <title>Draft genome of the hookworm Ancylostoma caninum.</title>
        <authorList>
            <person name="Mitreva M."/>
        </authorList>
    </citation>
    <scope>NUCLEOTIDE SEQUENCE [LARGE SCALE GENOMIC DNA]</scope>
    <source>
        <strain evidence="1 2">Baltimore</strain>
    </source>
</reference>
<comment type="caution">
    <text evidence="1">The sequence shown here is derived from an EMBL/GenBank/DDBJ whole genome shotgun (WGS) entry which is preliminary data.</text>
</comment>
<gene>
    <name evidence="1" type="ORF">ANCCAN_01994</name>
</gene>
<dbReference type="Proteomes" id="UP000252519">
    <property type="component" value="Unassembled WGS sequence"/>
</dbReference>
<dbReference type="AlphaFoldDB" id="A0A368H5N3"/>
<keyword evidence="2" id="KW-1185">Reference proteome</keyword>
<evidence type="ECO:0000313" key="1">
    <source>
        <dbReference type="EMBL" id="RCN51906.1"/>
    </source>
</evidence>
<sequence length="47" mass="5471">MTLPLKIHIQNSVLLMRTSASWRFWTQQDRRSSARCESSTCDPAVDF</sequence>